<dbReference type="InterPro" id="IPR046373">
    <property type="entry name" value="Acyl-CoA_Oxase/DH_mid-dom_sf"/>
</dbReference>
<dbReference type="InterPro" id="IPR006091">
    <property type="entry name" value="Acyl-CoA_Oxase/DH_mid-dom"/>
</dbReference>
<dbReference type="Proteomes" id="UP000805841">
    <property type="component" value="Unassembled WGS sequence"/>
</dbReference>
<accession>A0ABR7Z053</accession>
<evidence type="ECO:0000256" key="3">
    <source>
        <dbReference type="ARBA" id="ARBA00049661"/>
    </source>
</evidence>
<organism evidence="7 8">
    <name type="scientific">Pseudomonas typographi</name>
    <dbReference type="NCBI Taxonomy" id="2715964"/>
    <lineage>
        <taxon>Bacteria</taxon>
        <taxon>Pseudomonadati</taxon>
        <taxon>Pseudomonadota</taxon>
        <taxon>Gammaproteobacteria</taxon>
        <taxon>Pseudomonadales</taxon>
        <taxon>Pseudomonadaceae</taxon>
        <taxon>Pseudomonas</taxon>
    </lineage>
</organism>
<evidence type="ECO:0000256" key="1">
    <source>
        <dbReference type="ARBA" id="ARBA00022630"/>
    </source>
</evidence>
<dbReference type="InterPro" id="IPR013107">
    <property type="entry name" value="Acyl-CoA_DH_C"/>
</dbReference>
<proteinExistence type="inferred from homology"/>
<evidence type="ECO:0000256" key="2">
    <source>
        <dbReference type="ARBA" id="ARBA00023002"/>
    </source>
</evidence>
<dbReference type="EMBL" id="JAAOCA010000008">
    <property type="protein sequence ID" value="MBD1598763.1"/>
    <property type="molecule type" value="Genomic_DNA"/>
</dbReference>
<feature type="domain" description="Acyl-CoA oxidase/dehydrogenase middle" evidence="4">
    <location>
        <begin position="144"/>
        <end position="222"/>
    </location>
</feature>
<name>A0ABR7Z053_9PSED</name>
<dbReference type="Gene3D" id="1.10.540.10">
    <property type="entry name" value="Acyl-CoA dehydrogenase/oxidase, N-terminal domain"/>
    <property type="match status" value="1"/>
</dbReference>
<evidence type="ECO:0000313" key="7">
    <source>
        <dbReference type="EMBL" id="MBD1598763.1"/>
    </source>
</evidence>
<evidence type="ECO:0000259" key="4">
    <source>
        <dbReference type="Pfam" id="PF02770"/>
    </source>
</evidence>
<feature type="domain" description="Acyl-CoA dehydrogenase C-terminal" evidence="6">
    <location>
        <begin position="247"/>
        <end position="373"/>
    </location>
</feature>
<dbReference type="Gene3D" id="2.40.110.10">
    <property type="entry name" value="Butyryl-CoA Dehydrogenase, subunit A, domain 2"/>
    <property type="match status" value="1"/>
</dbReference>
<evidence type="ECO:0000259" key="6">
    <source>
        <dbReference type="Pfam" id="PF08028"/>
    </source>
</evidence>
<comment type="similarity">
    <text evidence="3">Belongs to the HpaH/HsaA monooxygenase family.</text>
</comment>
<feature type="domain" description="Acyl-CoA dehydrogenase/oxidase N-terminal" evidence="5">
    <location>
        <begin position="25"/>
        <end position="129"/>
    </location>
</feature>
<dbReference type="PANTHER" id="PTHR48083:SF19">
    <property type="entry name" value="FLAVIN-DEPENDENT MONOOXYGENASE, OXYGENASE SUBUNIT HSAA"/>
    <property type="match status" value="1"/>
</dbReference>
<dbReference type="Pfam" id="PF02770">
    <property type="entry name" value="Acyl-CoA_dh_M"/>
    <property type="match status" value="1"/>
</dbReference>
<comment type="caution">
    <text evidence="7">The sequence shown here is derived from an EMBL/GenBank/DDBJ whole genome shotgun (WGS) entry which is preliminary data.</text>
</comment>
<dbReference type="InterPro" id="IPR050741">
    <property type="entry name" value="Acyl-CoA_dehydrogenase"/>
</dbReference>
<dbReference type="Pfam" id="PF02771">
    <property type="entry name" value="Acyl-CoA_dh_N"/>
    <property type="match status" value="1"/>
</dbReference>
<dbReference type="InterPro" id="IPR036250">
    <property type="entry name" value="AcylCo_DH-like_C"/>
</dbReference>
<dbReference type="InterPro" id="IPR009100">
    <property type="entry name" value="AcylCoA_DH/oxidase_NM_dom_sf"/>
</dbReference>
<dbReference type="RefSeq" id="WP_190419398.1">
    <property type="nucleotide sequence ID" value="NZ_JAAOCA010000008.1"/>
</dbReference>
<dbReference type="PANTHER" id="PTHR48083">
    <property type="entry name" value="MEDIUM-CHAIN SPECIFIC ACYL-COA DEHYDROGENASE, MITOCHONDRIAL-RELATED"/>
    <property type="match status" value="1"/>
</dbReference>
<gene>
    <name evidence="7" type="ORF">HAQ05_08595</name>
</gene>
<dbReference type="SUPFAM" id="SSF47203">
    <property type="entry name" value="Acyl-CoA dehydrogenase C-terminal domain-like"/>
    <property type="match status" value="1"/>
</dbReference>
<keyword evidence="8" id="KW-1185">Reference proteome</keyword>
<sequence length="399" mass="43333">MSGQQPARRWQGPLPLARRIRDDQEALQRAREIAAILAPGAAQRDQERRYPEAELEAFSASGLWAISVPQAYGGAGVSYKTVARVFTLLAAADPSVAQLAQGHTSVLAIVARVGTQEQKHDVLGRALAGYRLGTAGAEPGAVGQAMQTRISTVDGQAQISGQKFFSTGALLSHWVAVYALDEQDRLTVCLVDRQAPGLLIEDDWHSFGQRTTASGTLTLDQVPLEPRYIIPAWRAYADGPQNAVTHITHAAIDCGILQAAIDDSLACLRERYGTDLATVDGHILQTLGGLQIGLHGAQELLDRAGDLLDSAIFSGDPARHRAAEIAVYEAKVQCAETALRACSVLFELVGARATFSQRNLDRHWRNARTHTVHDPVYLRQRDIGRYWLGEAPLGQEQEE</sequence>
<dbReference type="SUPFAM" id="SSF56645">
    <property type="entry name" value="Acyl-CoA dehydrogenase NM domain-like"/>
    <property type="match status" value="1"/>
</dbReference>
<reference evidence="7 8" key="1">
    <citation type="journal article" date="2020" name="Insects">
        <title>Bacteria Belonging to Pseudomonas typographi sp. nov. from the Bark Beetle Ips typographus Have Genomic Potential to Aid in the Host Ecology.</title>
        <authorList>
            <person name="Peral-Aranega E."/>
            <person name="Saati-Santamaria Z."/>
            <person name="Kolarik M."/>
            <person name="Rivas R."/>
            <person name="Garcia-Fraile P."/>
        </authorList>
    </citation>
    <scope>NUCLEOTIDE SEQUENCE [LARGE SCALE GENOMIC DNA]</scope>
    <source>
        <strain evidence="7 8">CA3A</strain>
    </source>
</reference>
<protein>
    <submittedName>
        <fullName evidence="7">SfnB family sulfur acquisition oxidoreductase</fullName>
    </submittedName>
</protein>
<evidence type="ECO:0000313" key="8">
    <source>
        <dbReference type="Proteomes" id="UP000805841"/>
    </source>
</evidence>
<evidence type="ECO:0000259" key="5">
    <source>
        <dbReference type="Pfam" id="PF02771"/>
    </source>
</evidence>
<keyword evidence="2" id="KW-0560">Oxidoreductase</keyword>
<dbReference type="InterPro" id="IPR037069">
    <property type="entry name" value="AcylCoA_DH/ox_N_sf"/>
</dbReference>
<dbReference type="Gene3D" id="1.20.140.10">
    <property type="entry name" value="Butyryl-CoA Dehydrogenase, subunit A, domain 3"/>
    <property type="match status" value="1"/>
</dbReference>
<dbReference type="InterPro" id="IPR013786">
    <property type="entry name" value="AcylCoA_DH/ox_N"/>
</dbReference>
<dbReference type="Pfam" id="PF08028">
    <property type="entry name" value="Acyl-CoA_dh_2"/>
    <property type="match status" value="1"/>
</dbReference>
<dbReference type="PIRSF" id="PIRSF016578">
    <property type="entry name" value="HsaA"/>
    <property type="match status" value="1"/>
</dbReference>
<keyword evidence="1" id="KW-0285">Flavoprotein</keyword>